<organism evidence="1 2">
    <name type="scientific">Candidatus Taylorbacteria bacterium RIFCSPHIGHO2_01_FULL_51_15</name>
    <dbReference type="NCBI Taxonomy" id="1802304"/>
    <lineage>
        <taxon>Bacteria</taxon>
        <taxon>Candidatus Tayloriibacteriota</taxon>
    </lineage>
</organism>
<name>A0A1G2MAX5_9BACT</name>
<proteinExistence type="predicted"/>
<sequence>MYNQQTALEAARERFQNIRYTPEEIARIVAFLEKFCDVAVVYLTELFVRAKVYKAPRCLDTVLLIGEFYYQFAWKFGTPDRIGDPDDVAVDESAPTHSAEVTDWYLGGESRVRVVTGIKSTIGWRNATALTSAYGALGVPMLKGIH</sequence>
<accession>A0A1G2MAX5</accession>
<evidence type="ECO:0000313" key="2">
    <source>
        <dbReference type="Proteomes" id="UP000178121"/>
    </source>
</evidence>
<reference evidence="1 2" key="1">
    <citation type="journal article" date="2016" name="Nat. Commun.">
        <title>Thousands of microbial genomes shed light on interconnected biogeochemical processes in an aquifer system.</title>
        <authorList>
            <person name="Anantharaman K."/>
            <person name="Brown C.T."/>
            <person name="Hug L.A."/>
            <person name="Sharon I."/>
            <person name="Castelle C.J."/>
            <person name="Probst A.J."/>
            <person name="Thomas B.C."/>
            <person name="Singh A."/>
            <person name="Wilkins M.J."/>
            <person name="Karaoz U."/>
            <person name="Brodie E.L."/>
            <person name="Williams K.H."/>
            <person name="Hubbard S.S."/>
            <person name="Banfield J.F."/>
        </authorList>
    </citation>
    <scope>NUCLEOTIDE SEQUENCE [LARGE SCALE GENOMIC DNA]</scope>
</reference>
<comment type="caution">
    <text evidence="1">The sequence shown here is derived from an EMBL/GenBank/DDBJ whole genome shotgun (WGS) entry which is preliminary data.</text>
</comment>
<protein>
    <submittedName>
        <fullName evidence="1">Uncharacterized protein</fullName>
    </submittedName>
</protein>
<gene>
    <name evidence="1" type="ORF">A2849_02070</name>
</gene>
<dbReference type="EMBL" id="MHRI01000015">
    <property type="protein sequence ID" value="OHA21075.1"/>
    <property type="molecule type" value="Genomic_DNA"/>
</dbReference>
<dbReference type="AlphaFoldDB" id="A0A1G2MAX5"/>
<dbReference type="Proteomes" id="UP000178121">
    <property type="component" value="Unassembled WGS sequence"/>
</dbReference>
<evidence type="ECO:0000313" key="1">
    <source>
        <dbReference type="EMBL" id="OHA21075.1"/>
    </source>
</evidence>